<dbReference type="SMART" id="SM00530">
    <property type="entry name" value="HTH_XRE"/>
    <property type="match status" value="1"/>
</dbReference>
<gene>
    <name evidence="2" type="ORF">HNQ55_001375</name>
</gene>
<dbReference type="SUPFAM" id="SSF47413">
    <property type="entry name" value="lambda repressor-like DNA-binding domains"/>
    <property type="match status" value="1"/>
</dbReference>
<sequence>MESRTLAIEFGKRVRNKRKALGITQENLALLCKFDRTYGGIIERGEVNITLEKVYRLAAVLECDVTDLLP</sequence>
<dbReference type="GO" id="GO:0003677">
    <property type="term" value="F:DNA binding"/>
    <property type="evidence" value="ECO:0007669"/>
    <property type="project" value="InterPro"/>
</dbReference>
<name>A0A7X0NG76_9GAMM</name>
<protein>
    <submittedName>
        <fullName evidence="2">Transcriptional regulator with XRE-family HTH domain</fullName>
    </submittedName>
</protein>
<dbReference type="AlphaFoldDB" id="A0A7X0NG76"/>
<dbReference type="RefSeq" id="WP_184423685.1">
    <property type="nucleotide sequence ID" value="NZ_AP027362.1"/>
</dbReference>
<dbReference type="CDD" id="cd00093">
    <property type="entry name" value="HTH_XRE"/>
    <property type="match status" value="1"/>
</dbReference>
<proteinExistence type="predicted"/>
<dbReference type="PROSITE" id="PS50943">
    <property type="entry name" value="HTH_CROC1"/>
    <property type="match status" value="1"/>
</dbReference>
<evidence type="ECO:0000313" key="3">
    <source>
        <dbReference type="Proteomes" id="UP000537141"/>
    </source>
</evidence>
<keyword evidence="3" id="KW-1185">Reference proteome</keyword>
<evidence type="ECO:0000259" key="1">
    <source>
        <dbReference type="PROSITE" id="PS50943"/>
    </source>
</evidence>
<evidence type="ECO:0000313" key="2">
    <source>
        <dbReference type="EMBL" id="MBB6542875.1"/>
    </source>
</evidence>
<organism evidence="2 3">
    <name type="scientific">Thalassotalea piscium</name>
    <dbReference type="NCBI Taxonomy" id="1230533"/>
    <lineage>
        <taxon>Bacteria</taxon>
        <taxon>Pseudomonadati</taxon>
        <taxon>Pseudomonadota</taxon>
        <taxon>Gammaproteobacteria</taxon>
        <taxon>Alteromonadales</taxon>
        <taxon>Colwelliaceae</taxon>
        <taxon>Thalassotalea</taxon>
    </lineage>
</organism>
<dbReference type="Pfam" id="PF01381">
    <property type="entry name" value="HTH_3"/>
    <property type="match status" value="1"/>
</dbReference>
<comment type="caution">
    <text evidence="2">The sequence shown here is derived from an EMBL/GenBank/DDBJ whole genome shotgun (WGS) entry which is preliminary data.</text>
</comment>
<accession>A0A7X0NG76</accession>
<reference evidence="2 3" key="1">
    <citation type="submission" date="2020-08" db="EMBL/GenBank/DDBJ databases">
        <title>Genomic Encyclopedia of Type Strains, Phase IV (KMG-IV): sequencing the most valuable type-strain genomes for metagenomic binning, comparative biology and taxonomic classification.</title>
        <authorList>
            <person name="Goeker M."/>
        </authorList>
    </citation>
    <scope>NUCLEOTIDE SEQUENCE [LARGE SCALE GENOMIC DNA]</scope>
    <source>
        <strain evidence="2 3">DSM 26287</strain>
    </source>
</reference>
<dbReference type="InterPro" id="IPR010982">
    <property type="entry name" value="Lambda_DNA-bd_dom_sf"/>
</dbReference>
<dbReference type="InterPro" id="IPR001387">
    <property type="entry name" value="Cro/C1-type_HTH"/>
</dbReference>
<dbReference type="EMBL" id="JACHHU010000008">
    <property type="protein sequence ID" value="MBB6542875.1"/>
    <property type="molecule type" value="Genomic_DNA"/>
</dbReference>
<dbReference type="Gene3D" id="1.10.260.40">
    <property type="entry name" value="lambda repressor-like DNA-binding domains"/>
    <property type="match status" value="1"/>
</dbReference>
<feature type="domain" description="HTH cro/C1-type" evidence="1">
    <location>
        <begin position="14"/>
        <end position="68"/>
    </location>
</feature>
<dbReference type="Proteomes" id="UP000537141">
    <property type="component" value="Unassembled WGS sequence"/>
</dbReference>